<keyword evidence="2" id="KW-1185">Reference proteome</keyword>
<dbReference type="Proteomes" id="UP000828390">
    <property type="component" value="Unassembled WGS sequence"/>
</dbReference>
<evidence type="ECO:0000313" key="2">
    <source>
        <dbReference type="Proteomes" id="UP000828390"/>
    </source>
</evidence>
<gene>
    <name evidence="1" type="ORF">DPMN_076171</name>
</gene>
<organism evidence="1 2">
    <name type="scientific">Dreissena polymorpha</name>
    <name type="common">Zebra mussel</name>
    <name type="synonym">Mytilus polymorpha</name>
    <dbReference type="NCBI Taxonomy" id="45954"/>
    <lineage>
        <taxon>Eukaryota</taxon>
        <taxon>Metazoa</taxon>
        <taxon>Spiralia</taxon>
        <taxon>Lophotrochozoa</taxon>
        <taxon>Mollusca</taxon>
        <taxon>Bivalvia</taxon>
        <taxon>Autobranchia</taxon>
        <taxon>Heteroconchia</taxon>
        <taxon>Euheterodonta</taxon>
        <taxon>Imparidentia</taxon>
        <taxon>Neoheterodontei</taxon>
        <taxon>Myida</taxon>
        <taxon>Dreissenoidea</taxon>
        <taxon>Dreissenidae</taxon>
        <taxon>Dreissena</taxon>
    </lineage>
</organism>
<accession>A0A9D3YN77</accession>
<sequence>MKVDMGYTCKTGNSRYMDASTYGLMNKWTDEWMEMDGWIDGSMDEYMDILMDG</sequence>
<name>A0A9D3YN77_DREPO</name>
<proteinExistence type="predicted"/>
<reference evidence="1" key="1">
    <citation type="journal article" date="2019" name="bioRxiv">
        <title>The Genome of the Zebra Mussel, Dreissena polymorpha: A Resource for Invasive Species Research.</title>
        <authorList>
            <person name="McCartney M.A."/>
            <person name="Auch B."/>
            <person name="Kono T."/>
            <person name="Mallez S."/>
            <person name="Zhang Y."/>
            <person name="Obille A."/>
            <person name="Becker A."/>
            <person name="Abrahante J.E."/>
            <person name="Garbe J."/>
            <person name="Badalamenti J.P."/>
            <person name="Herman A."/>
            <person name="Mangelson H."/>
            <person name="Liachko I."/>
            <person name="Sullivan S."/>
            <person name="Sone E.D."/>
            <person name="Koren S."/>
            <person name="Silverstein K.A.T."/>
            <person name="Beckman K.B."/>
            <person name="Gohl D.M."/>
        </authorList>
    </citation>
    <scope>NUCLEOTIDE SEQUENCE</scope>
    <source>
        <strain evidence="1">Duluth1</strain>
        <tissue evidence="1">Whole animal</tissue>
    </source>
</reference>
<reference evidence="1" key="2">
    <citation type="submission" date="2020-11" db="EMBL/GenBank/DDBJ databases">
        <authorList>
            <person name="McCartney M.A."/>
            <person name="Auch B."/>
            <person name="Kono T."/>
            <person name="Mallez S."/>
            <person name="Becker A."/>
            <person name="Gohl D.M."/>
            <person name="Silverstein K.A.T."/>
            <person name="Koren S."/>
            <person name="Bechman K.B."/>
            <person name="Herman A."/>
            <person name="Abrahante J.E."/>
            <person name="Garbe J."/>
        </authorList>
    </citation>
    <scope>NUCLEOTIDE SEQUENCE</scope>
    <source>
        <strain evidence="1">Duluth1</strain>
        <tissue evidence="1">Whole animal</tissue>
    </source>
</reference>
<protein>
    <submittedName>
        <fullName evidence="1">Uncharacterized protein</fullName>
    </submittedName>
</protein>
<dbReference type="EMBL" id="JAIWYP010000015">
    <property type="protein sequence ID" value="KAH3701188.1"/>
    <property type="molecule type" value="Genomic_DNA"/>
</dbReference>
<dbReference type="AlphaFoldDB" id="A0A9D3YN77"/>
<evidence type="ECO:0000313" key="1">
    <source>
        <dbReference type="EMBL" id="KAH3701188.1"/>
    </source>
</evidence>
<comment type="caution">
    <text evidence="1">The sequence shown here is derived from an EMBL/GenBank/DDBJ whole genome shotgun (WGS) entry which is preliminary data.</text>
</comment>